<feature type="domain" description="Phospholipase A2-like central" evidence="8">
    <location>
        <begin position="101"/>
        <end position="197"/>
    </location>
</feature>
<evidence type="ECO:0000256" key="2">
    <source>
        <dbReference type="ARBA" id="ARBA00004613"/>
    </source>
</evidence>
<sequence>MQIISFISVILVIRFSTSDQAEGNYETSEEFEEQLNYFGSVEILQSLLQDYASVEDQWITPEYKQFDRQVINSLENLVNEVYDNESYHDAVKPSSAMRVLTNFCGPGNWSIDGEVTQNPYFQDIDLCCKKHDECPDYIVKRKDYERFPGLPYKPQIFTRLRCSCDAQFFSCLRDVATFFSFAVAWIYSKAQMFCFEHEYPVLECTQSINDGLISTTRCIEYLVDNSSAKSWQWFHIPHLNANLTCFPSVIYKDQ</sequence>
<dbReference type="GO" id="GO:0050482">
    <property type="term" value="P:arachidonate secretion"/>
    <property type="evidence" value="ECO:0007669"/>
    <property type="project" value="InterPro"/>
</dbReference>
<evidence type="ECO:0000313" key="9">
    <source>
        <dbReference type="EnsemblMetazoa" id="AAEL023400-PA"/>
    </source>
</evidence>
<reference evidence="9 10" key="1">
    <citation type="submission" date="2017-06" db="EMBL/GenBank/DDBJ databases">
        <title>Aedes aegypti genome working group (AGWG) sequencing and assembly.</title>
        <authorList>
            <consortium name="Aedes aegypti Genome Working Group (AGWG)"/>
            <person name="Matthews B.J."/>
        </authorList>
    </citation>
    <scope>NUCLEOTIDE SEQUENCE [LARGE SCALE GENOMIC DNA]</scope>
    <source>
        <strain evidence="9 10">LVP_AGWG</strain>
    </source>
</reference>
<comment type="subcellular location">
    <subcellularLocation>
        <location evidence="2">Secreted</location>
    </subcellularLocation>
</comment>
<dbReference type="Gene3D" id="1.20.90.10">
    <property type="entry name" value="Phospholipase A2 domain"/>
    <property type="match status" value="1"/>
</dbReference>
<evidence type="ECO:0000256" key="3">
    <source>
        <dbReference type="ARBA" id="ARBA00013278"/>
    </source>
</evidence>
<keyword evidence="10" id="KW-1185">Reference proteome</keyword>
<dbReference type="EC" id="3.1.1.4" evidence="3"/>
<evidence type="ECO:0000256" key="6">
    <source>
        <dbReference type="ARBA" id="ARBA00023098"/>
    </source>
</evidence>
<dbReference type="GO" id="GO:0005576">
    <property type="term" value="C:extracellular region"/>
    <property type="evidence" value="ECO:0007669"/>
    <property type="project" value="UniProtKB-SubCell"/>
</dbReference>
<proteinExistence type="predicted"/>
<dbReference type="PANTHER" id="PTHR12253">
    <property type="entry name" value="RH14732P"/>
    <property type="match status" value="1"/>
</dbReference>
<dbReference type="AlphaFoldDB" id="A0A6I8U178"/>
<dbReference type="GO" id="GO:0004623">
    <property type="term" value="F:phospholipase A2 activity"/>
    <property type="evidence" value="ECO:0007669"/>
    <property type="project" value="UniProtKB-EC"/>
</dbReference>
<keyword evidence="6" id="KW-0443">Lipid metabolism</keyword>
<evidence type="ECO:0000256" key="7">
    <source>
        <dbReference type="ARBA" id="ARBA00029903"/>
    </source>
</evidence>
<protein>
    <recommendedName>
        <fullName evidence="3">phospholipase A2</fullName>
        <ecNumber evidence="3">3.1.1.4</ecNumber>
    </recommendedName>
    <alternativeName>
        <fullName evidence="7">Phosphatidylcholine 2-acylhydrolase</fullName>
    </alternativeName>
</protein>
<dbReference type="Proteomes" id="UP000008820">
    <property type="component" value="Chromosome 3"/>
</dbReference>
<dbReference type="GO" id="GO:0016042">
    <property type="term" value="P:lipid catabolic process"/>
    <property type="evidence" value="ECO:0007669"/>
    <property type="project" value="UniProtKB-KW"/>
</dbReference>
<dbReference type="InterPro" id="IPR036444">
    <property type="entry name" value="PLipase_A2_dom_sf"/>
</dbReference>
<evidence type="ECO:0000259" key="8">
    <source>
        <dbReference type="Pfam" id="PF05826"/>
    </source>
</evidence>
<dbReference type="InParanoid" id="A0A6I8U178"/>
<dbReference type="EnsemblMetazoa" id="AAEL023400-RA">
    <property type="protein sequence ID" value="AAEL023400-PA"/>
    <property type="gene ID" value="AAEL023400"/>
</dbReference>
<evidence type="ECO:0000313" key="10">
    <source>
        <dbReference type="Proteomes" id="UP000008820"/>
    </source>
</evidence>
<reference evidence="9" key="2">
    <citation type="submission" date="2020-05" db="UniProtKB">
        <authorList>
            <consortium name="EnsemblMetazoa"/>
        </authorList>
    </citation>
    <scope>IDENTIFICATION</scope>
    <source>
        <strain evidence="9">LVP_AGWG</strain>
    </source>
</reference>
<accession>A0A6I8U178</accession>
<keyword evidence="5" id="KW-0442">Lipid degradation</keyword>
<dbReference type="PROSITE" id="PS00118">
    <property type="entry name" value="PA2_HIS"/>
    <property type="match status" value="1"/>
</dbReference>
<dbReference type="Pfam" id="PF05826">
    <property type="entry name" value="Phospholip_A2_2"/>
    <property type="match status" value="1"/>
</dbReference>
<dbReference type="InterPro" id="IPR033113">
    <property type="entry name" value="PLA2_histidine"/>
</dbReference>
<comment type="cofactor">
    <cofactor evidence="1">
        <name>Ca(2+)</name>
        <dbReference type="ChEBI" id="CHEBI:29108"/>
    </cofactor>
</comment>
<evidence type="ECO:0000256" key="5">
    <source>
        <dbReference type="ARBA" id="ARBA00022963"/>
    </source>
</evidence>
<name>A0A6I8U178_AEDAE</name>
<dbReference type="SUPFAM" id="SSF48619">
    <property type="entry name" value="Phospholipase A2, PLA2"/>
    <property type="match status" value="1"/>
</dbReference>
<evidence type="ECO:0000256" key="4">
    <source>
        <dbReference type="ARBA" id="ARBA00022525"/>
    </source>
</evidence>
<dbReference type="InterPro" id="IPR016090">
    <property type="entry name" value="PLA2-like_dom"/>
</dbReference>
<gene>
    <name evidence="9" type="primary">110677841</name>
</gene>
<dbReference type="OrthoDB" id="10059604at2759"/>
<evidence type="ECO:0000256" key="1">
    <source>
        <dbReference type="ARBA" id="ARBA00001913"/>
    </source>
</evidence>
<dbReference type="GO" id="GO:0006644">
    <property type="term" value="P:phospholipid metabolic process"/>
    <property type="evidence" value="ECO:0007669"/>
    <property type="project" value="InterPro"/>
</dbReference>
<organism evidence="9 10">
    <name type="scientific">Aedes aegypti</name>
    <name type="common">Yellowfever mosquito</name>
    <name type="synonym">Culex aegypti</name>
    <dbReference type="NCBI Taxonomy" id="7159"/>
    <lineage>
        <taxon>Eukaryota</taxon>
        <taxon>Metazoa</taxon>
        <taxon>Ecdysozoa</taxon>
        <taxon>Arthropoda</taxon>
        <taxon>Hexapoda</taxon>
        <taxon>Insecta</taxon>
        <taxon>Pterygota</taxon>
        <taxon>Neoptera</taxon>
        <taxon>Endopterygota</taxon>
        <taxon>Diptera</taxon>
        <taxon>Nematocera</taxon>
        <taxon>Culicoidea</taxon>
        <taxon>Culicidae</taxon>
        <taxon>Culicinae</taxon>
        <taxon>Aedini</taxon>
        <taxon>Aedes</taxon>
        <taxon>Stegomyia</taxon>
    </lineage>
</organism>
<keyword evidence="4" id="KW-0964">Secreted</keyword>